<dbReference type="EMBL" id="ADTU01006583">
    <property type="status" value="NOT_ANNOTATED_CDS"/>
    <property type="molecule type" value="Genomic_DNA"/>
</dbReference>
<keyword evidence="1" id="KW-0732">Signal</keyword>
<dbReference type="EMBL" id="ADTU01006581">
    <property type="status" value="NOT_ANNOTATED_CDS"/>
    <property type="molecule type" value="Genomic_DNA"/>
</dbReference>
<dbReference type="Proteomes" id="UP000005205">
    <property type="component" value="Unassembled WGS sequence"/>
</dbReference>
<reference evidence="2" key="2">
    <citation type="submission" date="2016-04" db="UniProtKB">
        <authorList>
            <consortium name="EnsemblMetazoa"/>
        </authorList>
    </citation>
    <scope>IDENTIFICATION</scope>
</reference>
<dbReference type="EMBL" id="ADTU01006575">
    <property type="status" value="NOT_ANNOTATED_CDS"/>
    <property type="molecule type" value="Genomic_DNA"/>
</dbReference>
<gene>
    <name evidence="2" type="primary">105627006</name>
</gene>
<accession>A0A158P1M0</accession>
<feature type="chain" id="PRO_5007629883" evidence="1">
    <location>
        <begin position="22"/>
        <end position="169"/>
    </location>
</feature>
<organism evidence="2 3">
    <name type="scientific">Atta cephalotes</name>
    <name type="common">Leafcutter ant</name>
    <dbReference type="NCBI Taxonomy" id="12957"/>
    <lineage>
        <taxon>Eukaryota</taxon>
        <taxon>Metazoa</taxon>
        <taxon>Ecdysozoa</taxon>
        <taxon>Arthropoda</taxon>
        <taxon>Hexapoda</taxon>
        <taxon>Insecta</taxon>
        <taxon>Pterygota</taxon>
        <taxon>Neoptera</taxon>
        <taxon>Endopterygota</taxon>
        <taxon>Hymenoptera</taxon>
        <taxon>Apocrita</taxon>
        <taxon>Aculeata</taxon>
        <taxon>Formicoidea</taxon>
        <taxon>Formicidae</taxon>
        <taxon>Myrmicinae</taxon>
        <taxon>Atta</taxon>
    </lineage>
</organism>
<evidence type="ECO:0000313" key="2">
    <source>
        <dbReference type="EnsemblMetazoa" id="XP_012063678.1"/>
    </source>
</evidence>
<proteinExistence type="predicted"/>
<dbReference type="EMBL" id="ADTU01006578">
    <property type="status" value="NOT_ANNOTATED_CDS"/>
    <property type="molecule type" value="Genomic_DNA"/>
</dbReference>
<name>A0A158P1M0_ATTCE</name>
<dbReference type="EMBL" id="ADTU01006576">
    <property type="status" value="NOT_ANNOTATED_CDS"/>
    <property type="molecule type" value="Genomic_DNA"/>
</dbReference>
<dbReference type="EMBL" id="ADTU01006580">
    <property type="status" value="NOT_ANNOTATED_CDS"/>
    <property type="molecule type" value="Genomic_DNA"/>
</dbReference>
<dbReference type="EMBL" id="ADTU01006584">
    <property type="status" value="NOT_ANNOTATED_CDS"/>
    <property type="molecule type" value="Genomic_DNA"/>
</dbReference>
<dbReference type="InParanoid" id="A0A158P1M0"/>
<dbReference type="KEGG" id="acep:105627006"/>
<dbReference type="EMBL" id="ADTU01006577">
    <property type="status" value="NOT_ANNOTATED_CDS"/>
    <property type="molecule type" value="Genomic_DNA"/>
</dbReference>
<evidence type="ECO:0000256" key="1">
    <source>
        <dbReference type="SAM" id="SignalP"/>
    </source>
</evidence>
<dbReference type="AlphaFoldDB" id="A0A158P1M0"/>
<feature type="signal peptide" evidence="1">
    <location>
        <begin position="1"/>
        <end position="21"/>
    </location>
</feature>
<evidence type="ECO:0000313" key="3">
    <source>
        <dbReference type="Proteomes" id="UP000005205"/>
    </source>
</evidence>
<dbReference type="EMBL" id="ADTU01006579">
    <property type="status" value="NOT_ANNOTATED_CDS"/>
    <property type="molecule type" value="Genomic_DNA"/>
</dbReference>
<protein>
    <submittedName>
        <fullName evidence="2">Uncharacterized protein</fullName>
    </submittedName>
</protein>
<dbReference type="EnsemblMetazoa" id="XM_012208288.1">
    <property type="protein sequence ID" value="XP_012063678.1"/>
    <property type="gene ID" value="LOC105627006"/>
</dbReference>
<keyword evidence="3" id="KW-1185">Reference proteome</keyword>
<sequence length="169" mass="19414">MTKITIINCIIAVCLIDGFVARQTELLTFAPCINVYNNIKDAIEQVKNVFYTYITNQTNTAENEEFINTMNNLLTNITKNFDNIVNCDIQNPFLCITNVSGFLSWLALTSRERFSEKPRKCSLRDRKFTGYLIDIDGNYRAAEEFYCQLLLLSYAPLFESGNTIHECFA</sequence>
<reference evidence="3" key="1">
    <citation type="journal article" date="2011" name="PLoS Genet.">
        <title>The genome sequence of the leaf-cutter ant Atta cephalotes reveals insights into its obligate symbiotic lifestyle.</title>
        <authorList>
            <person name="Suen G."/>
            <person name="Teiling C."/>
            <person name="Li L."/>
            <person name="Holt C."/>
            <person name="Abouheif E."/>
            <person name="Bornberg-Bauer E."/>
            <person name="Bouffard P."/>
            <person name="Caldera E.J."/>
            <person name="Cash E."/>
            <person name="Cavanaugh A."/>
            <person name="Denas O."/>
            <person name="Elhaik E."/>
            <person name="Fave M.J."/>
            <person name="Gadau J."/>
            <person name="Gibson J.D."/>
            <person name="Graur D."/>
            <person name="Grubbs K.J."/>
            <person name="Hagen D.E."/>
            <person name="Harkins T.T."/>
            <person name="Helmkampf M."/>
            <person name="Hu H."/>
            <person name="Johnson B.R."/>
            <person name="Kim J."/>
            <person name="Marsh S.E."/>
            <person name="Moeller J.A."/>
            <person name="Munoz-Torres M.C."/>
            <person name="Murphy M.C."/>
            <person name="Naughton M.C."/>
            <person name="Nigam S."/>
            <person name="Overson R."/>
            <person name="Rajakumar R."/>
            <person name="Reese J.T."/>
            <person name="Scott J.J."/>
            <person name="Smith C.R."/>
            <person name="Tao S."/>
            <person name="Tsutsui N.D."/>
            <person name="Viljakainen L."/>
            <person name="Wissler L."/>
            <person name="Yandell M.D."/>
            <person name="Zimmer F."/>
            <person name="Taylor J."/>
            <person name="Slater S.C."/>
            <person name="Clifton S.W."/>
            <person name="Warren W.C."/>
            <person name="Elsik C.G."/>
            <person name="Smith C.D."/>
            <person name="Weinstock G.M."/>
            <person name="Gerardo N.M."/>
            <person name="Currie C.R."/>
        </authorList>
    </citation>
    <scope>NUCLEOTIDE SEQUENCE [LARGE SCALE GENOMIC DNA]</scope>
</reference>
<dbReference type="EMBL" id="ADTU01006582">
    <property type="status" value="NOT_ANNOTATED_CDS"/>
    <property type="molecule type" value="Genomic_DNA"/>
</dbReference>